<protein>
    <submittedName>
        <fullName evidence="2">Uncharacterized protein</fullName>
    </submittedName>
</protein>
<gene>
    <name evidence="2" type="ORF">H5410_055596</name>
</gene>
<dbReference type="Proteomes" id="UP000824120">
    <property type="component" value="Chromosome 11"/>
</dbReference>
<feature type="signal peptide" evidence="1">
    <location>
        <begin position="1"/>
        <end position="20"/>
    </location>
</feature>
<name>A0A9J5WKQ4_SOLCO</name>
<keyword evidence="1" id="KW-0732">Signal</keyword>
<organism evidence="2 3">
    <name type="scientific">Solanum commersonii</name>
    <name type="common">Commerson's wild potato</name>
    <name type="synonym">Commerson's nightshade</name>
    <dbReference type="NCBI Taxonomy" id="4109"/>
    <lineage>
        <taxon>Eukaryota</taxon>
        <taxon>Viridiplantae</taxon>
        <taxon>Streptophyta</taxon>
        <taxon>Embryophyta</taxon>
        <taxon>Tracheophyta</taxon>
        <taxon>Spermatophyta</taxon>
        <taxon>Magnoliopsida</taxon>
        <taxon>eudicotyledons</taxon>
        <taxon>Gunneridae</taxon>
        <taxon>Pentapetalae</taxon>
        <taxon>asterids</taxon>
        <taxon>lamiids</taxon>
        <taxon>Solanales</taxon>
        <taxon>Solanaceae</taxon>
        <taxon>Solanoideae</taxon>
        <taxon>Solaneae</taxon>
        <taxon>Solanum</taxon>
    </lineage>
</organism>
<dbReference type="AlphaFoldDB" id="A0A9J5WKQ4"/>
<reference evidence="2 3" key="1">
    <citation type="submission" date="2020-09" db="EMBL/GenBank/DDBJ databases">
        <title>De no assembly of potato wild relative species, Solanum commersonii.</title>
        <authorList>
            <person name="Cho K."/>
        </authorList>
    </citation>
    <scope>NUCLEOTIDE SEQUENCE [LARGE SCALE GENOMIC DNA]</scope>
    <source>
        <strain evidence="2">LZ3.2</strain>
        <tissue evidence="2">Leaf</tissue>
    </source>
</reference>
<accession>A0A9J5WKQ4</accession>
<feature type="chain" id="PRO_5039932927" evidence="1">
    <location>
        <begin position="21"/>
        <end position="147"/>
    </location>
</feature>
<evidence type="ECO:0000313" key="2">
    <source>
        <dbReference type="EMBL" id="KAG5575462.1"/>
    </source>
</evidence>
<comment type="caution">
    <text evidence="2">The sequence shown here is derived from an EMBL/GenBank/DDBJ whole genome shotgun (WGS) entry which is preliminary data.</text>
</comment>
<proteinExistence type="predicted"/>
<evidence type="ECO:0000313" key="3">
    <source>
        <dbReference type="Proteomes" id="UP000824120"/>
    </source>
</evidence>
<evidence type="ECO:0000256" key="1">
    <source>
        <dbReference type="SAM" id="SignalP"/>
    </source>
</evidence>
<keyword evidence="3" id="KW-1185">Reference proteome</keyword>
<sequence>MASLFAVPLLPCVLFPNMTSLIFVMTPWRTKDTCKCSIGEFLVCSEGNLEISRRLLNSSTMWVRNLSARGLRCELDDDCISLTAAEAALMFSCSVQEMMDQTLHFPISLLVERMDKFALCCWLKIPQQVLGAVLPVTGFLAYKLLES</sequence>
<dbReference type="EMBL" id="JACXVP010000011">
    <property type="protein sequence ID" value="KAG5575462.1"/>
    <property type="molecule type" value="Genomic_DNA"/>
</dbReference>